<accession>A0A544QU24</accession>
<organism evidence="2 3">
    <name type="scientific">Peptacetobacter hominis</name>
    <dbReference type="NCBI Taxonomy" id="2743610"/>
    <lineage>
        <taxon>Bacteria</taxon>
        <taxon>Bacillati</taxon>
        <taxon>Bacillota</taxon>
        <taxon>Clostridia</taxon>
        <taxon>Peptostreptococcales</taxon>
        <taxon>Peptostreptococcaceae</taxon>
        <taxon>Peptacetobacter</taxon>
    </lineage>
</organism>
<dbReference type="InterPro" id="IPR045425">
    <property type="entry name" value="DUF6508"/>
</dbReference>
<keyword evidence="1" id="KW-0460">Magnesium</keyword>
<feature type="binding site" evidence="1">
    <location>
        <position position="220"/>
    </location>
    <ligand>
        <name>Mg(2+)</name>
        <dbReference type="ChEBI" id="CHEBI:18420"/>
        <label>1</label>
    </ligand>
</feature>
<name>A0A544QU24_9FIRM</name>
<comment type="cofactor">
    <cofactor evidence="1">
        <name>Mg(2+)</name>
        <dbReference type="ChEBI" id="CHEBI:18420"/>
    </cofactor>
    <text evidence="1">Binds 2 magnesium ions per subunit.</text>
</comment>
<evidence type="ECO:0008006" key="4">
    <source>
        <dbReference type="Google" id="ProtNLM"/>
    </source>
</evidence>
<dbReference type="Gene3D" id="1.10.4080.10">
    <property type="entry name" value="ADP-ribosylation/Crystallin J1"/>
    <property type="match status" value="1"/>
</dbReference>
<feature type="binding site" evidence="1">
    <location>
        <position position="38"/>
    </location>
    <ligand>
        <name>Mg(2+)</name>
        <dbReference type="ChEBI" id="CHEBI:18420"/>
        <label>1</label>
    </ligand>
</feature>
<comment type="caution">
    <text evidence="2">The sequence shown here is derived from an EMBL/GenBank/DDBJ whole genome shotgun (WGS) entry which is preliminary data.</text>
</comment>
<proteinExistence type="predicted"/>
<sequence>MFGAIIGDITGMKYENTNEIIDENKIELLDRNSSITDDTIMSIAVAESLAENWGRKSDEIKESIADNMKKYVRIFPDAGYGEKFKEWALSDSNEGYESYGNGSAMRCSCVGWMAENLNDVNIYARLSAEVTHNSSIGIKGAQALASAVFLARNGCGKRVIQKYLNNEYGIKIISYSDLITENPADRDYNAVNTVTYSMSAFMSGENFEDVIKKAVALGGDTDTKASIAGSIAEAYYGIDENVKSEAEKFIPEELKKGLNEYKYYMMMKNIKRLNVYKELTKDIEFFKKKSEETRKKRVPIFMQQWDETPVEIEELVKCVDKEEIIDRGYVDTIELHNLCMDFDVYKRNADEAGIYLLRAMLTSIVKQEIFNRGIIDEACEKGVIYSILNSMDKIINKK</sequence>
<dbReference type="RefSeq" id="WP_142536317.1">
    <property type="nucleotide sequence ID" value="NZ_SGJB01000013.1"/>
</dbReference>
<feature type="binding site" evidence="1">
    <location>
        <position position="36"/>
    </location>
    <ligand>
        <name>Mg(2+)</name>
        <dbReference type="ChEBI" id="CHEBI:18420"/>
        <label>1</label>
    </ligand>
</feature>
<dbReference type="SUPFAM" id="SSF101478">
    <property type="entry name" value="ADP-ribosylglycohydrolase"/>
    <property type="match status" value="1"/>
</dbReference>
<evidence type="ECO:0000313" key="3">
    <source>
        <dbReference type="Proteomes" id="UP000317863"/>
    </source>
</evidence>
<gene>
    <name evidence="2" type="ORF">EXD82_07610</name>
</gene>
<dbReference type="InterPro" id="IPR005502">
    <property type="entry name" value="Ribosyl_crysJ1"/>
</dbReference>
<feature type="binding site" evidence="1">
    <location>
        <position position="37"/>
    </location>
    <ligand>
        <name>Mg(2+)</name>
        <dbReference type="ChEBI" id="CHEBI:18420"/>
        <label>1</label>
    </ligand>
</feature>
<dbReference type="GO" id="GO:0046872">
    <property type="term" value="F:metal ion binding"/>
    <property type="evidence" value="ECO:0007669"/>
    <property type="project" value="UniProtKB-KW"/>
</dbReference>
<feature type="binding site" evidence="1">
    <location>
        <position position="222"/>
    </location>
    <ligand>
        <name>Mg(2+)</name>
        <dbReference type="ChEBI" id="CHEBI:18420"/>
        <label>1</label>
    </ligand>
</feature>
<protein>
    <recommendedName>
        <fullName evidence="4">ADP-ribosylglycohydrolase</fullName>
    </recommendedName>
</protein>
<dbReference type="PANTHER" id="PTHR16222:SF12">
    <property type="entry name" value="ADP-RIBOSYLGLYCOHYDROLASE-RELATED"/>
    <property type="match status" value="1"/>
</dbReference>
<keyword evidence="1" id="KW-0479">Metal-binding</keyword>
<dbReference type="Pfam" id="PF03747">
    <property type="entry name" value="ADP_ribosyl_GH"/>
    <property type="match status" value="1"/>
</dbReference>
<feature type="binding site" evidence="1">
    <location>
        <position position="223"/>
    </location>
    <ligand>
        <name>Mg(2+)</name>
        <dbReference type="ChEBI" id="CHEBI:18420"/>
        <label>1</label>
    </ligand>
</feature>
<dbReference type="PANTHER" id="PTHR16222">
    <property type="entry name" value="ADP-RIBOSYLGLYCOHYDROLASE"/>
    <property type="match status" value="1"/>
</dbReference>
<dbReference type="EMBL" id="SGJB01000013">
    <property type="protein sequence ID" value="TQQ84196.1"/>
    <property type="molecule type" value="Genomic_DNA"/>
</dbReference>
<reference evidence="2 3" key="1">
    <citation type="submission" date="2019-02" db="EMBL/GenBank/DDBJ databases">
        <title>Peptostreptococcaceae bacterium ZHW00191 nov., a new bacterium isolated from the human gut.</title>
        <authorList>
            <person name="Zhou H.-W."/>
            <person name="Chen X.-J."/>
        </authorList>
    </citation>
    <scope>NUCLEOTIDE SEQUENCE [LARGE SCALE GENOMIC DNA]</scope>
    <source>
        <strain evidence="2 3">ZHW00191</strain>
    </source>
</reference>
<evidence type="ECO:0000313" key="2">
    <source>
        <dbReference type="EMBL" id="TQQ84196.1"/>
    </source>
</evidence>
<dbReference type="Pfam" id="PF20118">
    <property type="entry name" value="DUF6508"/>
    <property type="match status" value="1"/>
</dbReference>
<dbReference type="OrthoDB" id="9798107at2"/>
<dbReference type="InterPro" id="IPR036705">
    <property type="entry name" value="Ribosyl_crysJ1_sf"/>
</dbReference>
<dbReference type="AlphaFoldDB" id="A0A544QU24"/>
<evidence type="ECO:0000256" key="1">
    <source>
        <dbReference type="PIRSR" id="PIRSR605502-1"/>
    </source>
</evidence>
<dbReference type="Proteomes" id="UP000317863">
    <property type="component" value="Unassembled WGS sequence"/>
</dbReference>
<keyword evidence="3" id="KW-1185">Reference proteome</keyword>
<dbReference type="InterPro" id="IPR050792">
    <property type="entry name" value="ADP-ribosylglycohydrolase"/>
</dbReference>